<protein>
    <submittedName>
        <fullName evidence="1">9262_t:CDS:1</fullName>
    </submittedName>
</protein>
<keyword evidence="2" id="KW-1185">Reference proteome</keyword>
<accession>A0A9N9CVU5</accession>
<evidence type="ECO:0000313" key="1">
    <source>
        <dbReference type="EMBL" id="CAG8617570.1"/>
    </source>
</evidence>
<name>A0A9N9CVU5_9GLOM</name>
<organism evidence="1 2">
    <name type="scientific">Dentiscutata erythropus</name>
    <dbReference type="NCBI Taxonomy" id="1348616"/>
    <lineage>
        <taxon>Eukaryota</taxon>
        <taxon>Fungi</taxon>
        <taxon>Fungi incertae sedis</taxon>
        <taxon>Mucoromycota</taxon>
        <taxon>Glomeromycotina</taxon>
        <taxon>Glomeromycetes</taxon>
        <taxon>Diversisporales</taxon>
        <taxon>Gigasporaceae</taxon>
        <taxon>Dentiscutata</taxon>
    </lineage>
</organism>
<comment type="caution">
    <text evidence="1">The sequence shown here is derived from an EMBL/GenBank/DDBJ whole genome shotgun (WGS) entry which is preliminary data.</text>
</comment>
<gene>
    <name evidence="1" type="ORF">DERYTH_LOCUS8468</name>
</gene>
<evidence type="ECO:0000313" key="2">
    <source>
        <dbReference type="Proteomes" id="UP000789405"/>
    </source>
</evidence>
<proteinExistence type="predicted"/>
<reference evidence="1" key="1">
    <citation type="submission" date="2021-06" db="EMBL/GenBank/DDBJ databases">
        <authorList>
            <person name="Kallberg Y."/>
            <person name="Tangrot J."/>
            <person name="Rosling A."/>
        </authorList>
    </citation>
    <scope>NUCLEOTIDE SEQUENCE</scope>
    <source>
        <strain evidence="1">MA453B</strain>
    </source>
</reference>
<sequence>MLELEHWEKSSERSVELAPFQLSFQVFTFWECFTNKIFLDFILCSRFLLDDQYKAPSHLVGCR</sequence>
<dbReference type="EMBL" id="CAJVPY010004380">
    <property type="protein sequence ID" value="CAG8617570.1"/>
    <property type="molecule type" value="Genomic_DNA"/>
</dbReference>
<dbReference type="Proteomes" id="UP000789405">
    <property type="component" value="Unassembled WGS sequence"/>
</dbReference>
<dbReference type="AlphaFoldDB" id="A0A9N9CVU5"/>